<feature type="transmembrane region" description="Helical" evidence="16">
    <location>
        <begin position="257"/>
        <end position="277"/>
    </location>
</feature>
<evidence type="ECO:0000256" key="11">
    <source>
        <dbReference type="ARBA" id="ARBA00026241"/>
    </source>
</evidence>
<evidence type="ECO:0000313" key="18">
    <source>
        <dbReference type="EMBL" id="ODV91291.1"/>
    </source>
</evidence>
<evidence type="ECO:0000256" key="6">
    <source>
        <dbReference type="ARBA" id="ARBA00022857"/>
    </source>
</evidence>
<reference evidence="19" key="1">
    <citation type="submission" date="2016-02" db="EMBL/GenBank/DDBJ databases">
        <title>Comparative genomics of biotechnologically important yeasts.</title>
        <authorList>
            <consortium name="DOE Joint Genome Institute"/>
            <person name="Riley R."/>
            <person name="Haridas S."/>
            <person name="Wolfe K.H."/>
            <person name="Lopes M.R."/>
            <person name="Hittinger C.T."/>
            <person name="Goker M."/>
            <person name="Salamov A."/>
            <person name="Wisecaver J."/>
            <person name="Long T.M."/>
            <person name="Aerts A.L."/>
            <person name="Barry K."/>
            <person name="Choi C."/>
            <person name="Clum A."/>
            <person name="Coughlan A.Y."/>
            <person name="Deshpande S."/>
            <person name="Douglass A.P."/>
            <person name="Hanson S.J."/>
            <person name="Klenk H.-P."/>
            <person name="Labutti K."/>
            <person name="Lapidus A."/>
            <person name="Lindquist E."/>
            <person name="Lipzen A."/>
            <person name="Meier-Kolthoff J.P."/>
            <person name="Ohm R.A."/>
            <person name="Otillar R.P."/>
            <person name="Pangilinan J."/>
            <person name="Peng Y."/>
            <person name="Rokas A."/>
            <person name="Rosa C.A."/>
            <person name="Scheuner C."/>
            <person name="Sibirny A.A."/>
            <person name="Slot J.C."/>
            <person name="Stielow J.B."/>
            <person name="Sun H."/>
            <person name="Kurtzman C.P."/>
            <person name="Blackwell M."/>
            <person name="Jeffries T.W."/>
            <person name="Grigoriev I.V."/>
        </authorList>
    </citation>
    <scope>NUCLEOTIDE SEQUENCE [LARGE SCALE GENOMIC DNA]</scope>
    <source>
        <strain evidence="19">NRRL Y-17796</strain>
    </source>
</reference>
<dbReference type="PANTHER" id="PTHR43550:SF3">
    <property type="entry name" value="3-KETODIHYDROSPHINGOSINE REDUCTASE"/>
    <property type="match status" value="1"/>
</dbReference>
<dbReference type="SMART" id="SM00822">
    <property type="entry name" value="PKS_KR"/>
    <property type="match status" value="1"/>
</dbReference>
<accession>A0A1E4THQ5</accession>
<name>A0A1E4THQ5_9ASCO</name>
<dbReference type="GO" id="GO:0005811">
    <property type="term" value="C:lipid droplet"/>
    <property type="evidence" value="ECO:0007669"/>
    <property type="project" value="EnsemblFungi"/>
</dbReference>
<evidence type="ECO:0000256" key="4">
    <source>
        <dbReference type="ARBA" id="ARBA00006484"/>
    </source>
</evidence>
<evidence type="ECO:0000259" key="17">
    <source>
        <dbReference type="SMART" id="SM00822"/>
    </source>
</evidence>
<dbReference type="InterPro" id="IPR002347">
    <property type="entry name" value="SDR_fam"/>
</dbReference>
<dbReference type="GO" id="GO:0006666">
    <property type="term" value="P:3-keto-sphinganine metabolic process"/>
    <property type="evidence" value="ECO:0007669"/>
    <property type="project" value="EnsemblFungi"/>
</dbReference>
<dbReference type="OrthoDB" id="10267115at2759"/>
<keyword evidence="16" id="KW-0812">Transmembrane</keyword>
<dbReference type="CDD" id="cd08939">
    <property type="entry name" value="KDSR-like_SDR_c"/>
    <property type="match status" value="1"/>
</dbReference>
<dbReference type="Proteomes" id="UP000095023">
    <property type="component" value="Unassembled WGS sequence"/>
</dbReference>
<evidence type="ECO:0000256" key="12">
    <source>
        <dbReference type="ARBA" id="ARBA00029797"/>
    </source>
</evidence>
<dbReference type="Pfam" id="PF00106">
    <property type="entry name" value="adh_short"/>
    <property type="match status" value="1"/>
</dbReference>
<comment type="catalytic activity">
    <reaction evidence="15">
        <text>sphinganine + NADP(+) = 3-oxosphinganine + NADPH + H(+)</text>
        <dbReference type="Rhea" id="RHEA:22640"/>
        <dbReference type="ChEBI" id="CHEBI:15378"/>
        <dbReference type="ChEBI" id="CHEBI:57783"/>
        <dbReference type="ChEBI" id="CHEBI:57817"/>
        <dbReference type="ChEBI" id="CHEBI:58299"/>
        <dbReference type="ChEBI" id="CHEBI:58349"/>
        <dbReference type="EC" id="1.1.1.102"/>
    </reaction>
    <physiologicalReaction direction="right-to-left" evidence="15">
        <dbReference type="Rhea" id="RHEA:22642"/>
    </physiologicalReaction>
</comment>
<evidence type="ECO:0000256" key="3">
    <source>
        <dbReference type="ARBA" id="ARBA00004991"/>
    </source>
</evidence>
<dbReference type="PRINTS" id="PR00081">
    <property type="entry name" value="GDHRDH"/>
</dbReference>
<dbReference type="PANTHER" id="PTHR43550">
    <property type="entry name" value="3-KETODIHYDROSPHINGOSINE REDUCTASE"/>
    <property type="match status" value="1"/>
</dbReference>
<evidence type="ECO:0000256" key="10">
    <source>
        <dbReference type="ARBA" id="ARBA00026112"/>
    </source>
</evidence>
<dbReference type="SUPFAM" id="SSF51735">
    <property type="entry name" value="NAD(P)-binding Rossmann-fold domains"/>
    <property type="match status" value="1"/>
</dbReference>
<evidence type="ECO:0000256" key="5">
    <source>
        <dbReference type="ARBA" id="ARBA00022824"/>
    </source>
</evidence>
<dbReference type="GO" id="GO:0030148">
    <property type="term" value="P:sphingolipid biosynthetic process"/>
    <property type="evidence" value="ECO:0007669"/>
    <property type="project" value="EnsemblFungi"/>
</dbReference>
<evidence type="ECO:0000256" key="1">
    <source>
        <dbReference type="ARBA" id="ARBA00004240"/>
    </source>
</evidence>
<protein>
    <recommendedName>
        <fullName evidence="11">3-ketodihydrosphingosine reductase TSC10</fullName>
        <ecNumber evidence="10">1.1.1.102</ecNumber>
    </recommendedName>
    <alternativeName>
        <fullName evidence="13">3-dehydrosphinganine reductase</fullName>
    </alternativeName>
    <alternativeName>
        <fullName evidence="12">KDS reductase</fullName>
    </alternativeName>
</protein>
<feature type="domain" description="Ketoreductase" evidence="17">
    <location>
        <begin position="8"/>
        <end position="191"/>
    </location>
</feature>
<dbReference type="GO" id="GO:0047560">
    <property type="term" value="F:3-dehydrosphinganine reductase activity"/>
    <property type="evidence" value="ECO:0007669"/>
    <property type="project" value="UniProtKB-EC"/>
</dbReference>
<feature type="transmembrane region" description="Helical" evidence="16">
    <location>
        <begin position="140"/>
        <end position="159"/>
    </location>
</feature>
<organism evidence="18 19">
    <name type="scientific">Tortispora caseinolytica NRRL Y-17796</name>
    <dbReference type="NCBI Taxonomy" id="767744"/>
    <lineage>
        <taxon>Eukaryota</taxon>
        <taxon>Fungi</taxon>
        <taxon>Dikarya</taxon>
        <taxon>Ascomycota</taxon>
        <taxon>Saccharomycotina</taxon>
        <taxon>Trigonopsidomycetes</taxon>
        <taxon>Trigonopsidales</taxon>
        <taxon>Trigonopsidaceae</taxon>
        <taxon>Tortispora</taxon>
    </lineage>
</organism>
<comment type="pathway">
    <text evidence="2">Lipid metabolism; sphingolipid metabolism.</text>
</comment>
<dbReference type="AlphaFoldDB" id="A0A1E4THQ5"/>
<comment type="pathway">
    <text evidence="3">Sphingolipid metabolism.</text>
</comment>
<keyword evidence="8" id="KW-0560">Oxidoreductase</keyword>
<sequence length="291" mass="31523">MGFDTNNKNIIITGGSQGLGLELAKLCVLNGCAKLTIVARTESKLKQSTSTLQSMAPGKVLVQYFVADLTLPESSQALIEFTGAPDILICAAGAADPGMILDQEPQALKAGMDINYLTCLYVSHAALRAMAQKQCPYERNILFISSVLAFYPLIGYGSYSPAKAAVRSLADTLRQETLIYNINVACAYPGNFLSEGYAKEMETKPAITIELEGSSPAISTAKCASIIFNKLKRGQQSITTDLIGFLTQGTMIGHGPAHYWFIQVFLSSLFCFIMLVVSATHRRKIKKELSK</sequence>
<dbReference type="InterPro" id="IPR036291">
    <property type="entry name" value="NAD(P)-bd_dom_sf"/>
</dbReference>
<evidence type="ECO:0000256" key="9">
    <source>
        <dbReference type="ARBA" id="ARBA00023098"/>
    </source>
</evidence>
<dbReference type="EMBL" id="KV453842">
    <property type="protein sequence ID" value="ODV91291.1"/>
    <property type="molecule type" value="Genomic_DNA"/>
</dbReference>
<comment type="function">
    <text evidence="14">Catalyzes the reduction of 3'-oxosphinganine (3-ketodihydrosphingosine/KDS) to sphinganine (dihydrosphingosine/DHS), the second step of de novo sphingolipid biosynthesis.</text>
</comment>
<dbReference type="Gene3D" id="3.40.50.720">
    <property type="entry name" value="NAD(P)-binding Rossmann-like Domain"/>
    <property type="match status" value="1"/>
</dbReference>
<evidence type="ECO:0000256" key="2">
    <source>
        <dbReference type="ARBA" id="ARBA00004760"/>
    </source>
</evidence>
<comment type="similarity">
    <text evidence="4">Belongs to the short-chain dehydrogenases/reductases (SDR) family.</text>
</comment>
<gene>
    <name evidence="18" type="ORF">CANCADRAFT_122487</name>
</gene>
<evidence type="ECO:0000256" key="16">
    <source>
        <dbReference type="SAM" id="Phobius"/>
    </source>
</evidence>
<keyword evidence="5" id="KW-0256">Endoplasmic reticulum</keyword>
<keyword evidence="9" id="KW-0443">Lipid metabolism</keyword>
<dbReference type="GO" id="GO:0005789">
    <property type="term" value="C:endoplasmic reticulum membrane"/>
    <property type="evidence" value="ECO:0007669"/>
    <property type="project" value="TreeGrafter"/>
</dbReference>
<keyword evidence="6" id="KW-0521">NADP</keyword>
<comment type="subcellular location">
    <subcellularLocation>
        <location evidence="1">Endoplasmic reticulum</location>
    </subcellularLocation>
</comment>
<dbReference type="InterPro" id="IPR045022">
    <property type="entry name" value="KDSR-like"/>
</dbReference>
<evidence type="ECO:0000256" key="14">
    <source>
        <dbReference type="ARBA" id="ARBA00044737"/>
    </source>
</evidence>
<keyword evidence="16" id="KW-1133">Transmembrane helix</keyword>
<evidence type="ECO:0000256" key="7">
    <source>
        <dbReference type="ARBA" id="ARBA00022919"/>
    </source>
</evidence>
<keyword evidence="19" id="KW-1185">Reference proteome</keyword>
<keyword evidence="7" id="KW-0746">Sphingolipid metabolism</keyword>
<dbReference type="EC" id="1.1.1.102" evidence="10"/>
<dbReference type="InterPro" id="IPR057326">
    <property type="entry name" value="KR_dom"/>
</dbReference>
<evidence type="ECO:0000256" key="13">
    <source>
        <dbReference type="ARBA" id="ARBA00032891"/>
    </source>
</evidence>
<keyword evidence="16" id="KW-0472">Membrane</keyword>
<evidence type="ECO:0000313" key="19">
    <source>
        <dbReference type="Proteomes" id="UP000095023"/>
    </source>
</evidence>
<proteinExistence type="inferred from homology"/>
<dbReference type="UniPathway" id="UPA00222"/>
<evidence type="ECO:0000256" key="8">
    <source>
        <dbReference type="ARBA" id="ARBA00023002"/>
    </source>
</evidence>
<evidence type="ECO:0000256" key="15">
    <source>
        <dbReference type="ARBA" id="ARBA00048930"/>
    </source>
</evidence>